<dbReference type="EMBL" id="FIGO01000002">
    <property type="protein sequence ID" value="CYU50501.1"/>
    <property type="molecule type" value="Genomic_DNA"/>
</dbReference>
<proteinExistence type="predicted"/>
<dbReference type="RefSeq" id="WP_044765130.1">
    <property type="nucleotide sequence ID" value="NZ_CEHU01000010.1"/>
</dbReference>
<sequence>MKRLSTPIFAALGFFLIVFVALNQFGRVPGTSYQIISELILYNQATEQTYEFENHEVRKAFIRQLSSTSSRGFQASDSRTSLETTYHETIMSENLISSIYGGEEGRIMEFRRPRKSALGNLVFASESVSYPVFARKYGNIRLETTILCQEFRVEQRLANQSNWVDLGTYTVKSPKETRYVPIYWE</sequence>
<gene>
    <name evidence="1" type="ORF">ERS132410_00381</name>
</gene>
<reference evidence="1 2" key="1">
    <citation type="submission" date="2016-02" db="EMBL/GenBank/DDBJ databases">
        <authorList>
            <consortium name="Pathogen Informatics"/>
        </authorList>
    </citation>
    <scope>NUCLEOTIDE SEQUENCE [LARGE SCALE GENOMIC DNA]</scope>
    <source>
        <strain evidence="1 2">LSS48</strain>
    </source>
</reference>
<accession>A0A0Z8DVP5</accession>
<dbReference type="AlphaFoldDB" id="A0A0Z8DVP5"/>
<evidence type="ECO:0000313" key="2">
    <source>
        <dbReference type="Proteomes" id="UP000073485"/>
    </source>
</evidence>
<organism evidence="1 2">
    <name type="scientific">Streptococcus suis</name>
    <dbReference type="NCBI Taxonomy" id="1307"/>
    <lineage>
        <taxon>Bacteria</taxon>
        <taxon>Bacillati</taxon>
        <taxon>Bacillota</taxon>
        <taxon>Bacilli</taxon>
        <taxon>Lactobacillales</taxon>
        <taxon>Streptococcaceae</taxon>
        <taxon>Streptococcus</taxon>
    </lineage>
</organism>
<dbReference type="Proteomes" id="UP000073485">
    <property type="component" value="Unassembled WGS sequence"/>
</dbReference>
<name>A0A0Z8DVP5_STRSU</name>
<evidence type="ECO:0000313" key="1">
    <source>
        <dbReference type="EMBL" id="CYU50501.1"/>
    </source>
</evidence>
<protein>
    <submittedName>
        <fullName evidence="1">Uncharacterized protein</fullName>
    </submittedName>
</protein>